<evidence type="ECO:0000259" key="4">
    <source>
        <dbReference type="PROSITE" id="PS51186"/>
    </source>
</evidence>
<dbReference type="Gene3D" id="3.40.630.30">
    <property type="match status" value="1"/>
</dbReference>
<reference evidence="6" key="1">
    <citation type="submission" date="2017-09" db="EMBL/GenBank/DDBJ databases">
        <title>Depth-based differentiation of microbial function through sediment-hosted aquifers and enrichment of novel symbionts in the deep terrestrial subsurface.</title>
        <authorList>
            <person name="Probst A.J."/>
            <person name="Ladd B."/>
            <person name="Jarett J.K."/>
            <person name="Geller-Mcgrath D.E."/>
            <person name="Sieber C.M.K."/>
            <person name="Emerson J.B."/>
            <person name="Anantharaman K."/>
            <person name="Thomas B.C."/>
            <person name="Malmstrom R."/>
            <person name="Stieglmeier M."/>
            <person name="Klingl A."/>
            <person name="Woyke T."/>
            <person name="Ryan C.M."/>
            <person name="Banfield J.F."/>
        </authorList>
    </citation>
    <scope>NUCLEOTIDE SEQUENCE [LARGE SCALE GENOMIC DNA]</scope>
</reference>
<dbReference type="PANTHER" id="PTHR43792">
    <property type="entry name" value="GNAT FAMILY, PUTATIVE (AFU_ORTHOLOGUE AFUA_3G00765)-RELATED-RELATED"/>
    <property type="match status" value="1"/>
</dbReference>
<feature type="non-terminal residue" evidence="5">
    <location>
        <position position="151"/>
    </location>
</feature>
<organism evidence="5 6">
    <name type="scientific">Candidatus Komeilibacteria bacterium CG10_big_fil_rev_8_21_14_0_10_41_13</name>
    <dbReference type="NCBI Taxonomy" id="1974476"/>
    <lineage>
        <taxon>Bacteria</taxon>
        <taxon>Candidatus Komeiliibacteriota</taxon>
    </lineage>
</organism>
<evidence type="ECO:0000313" key="6">
    <source>
        <dbReference type="Proteomes" id="UP000230543"/>
    </source>
</evidence>
<gene>
    <name evidence="5" type="ORF">COU22_03560</name>
</gene>
<dbReference type="GO" id="GO:0016747">
    <property type="term" value="F:acyltransferase activity, transferring groups other than amino-acyl groups"/>
    <property type="evidence" value="ECO:0007669"/>
    <property type="project" value="InterPro"/>
</dbReference>
<keyword evidence="2" id="KW-0012">Acyltransferase</keyword>
<feature type="domain" description="N-acetyltransferase" evidence="4">
    <location>
        <begin position="11"/>
        <end position="151"/>
    </location>
</feature>
<protein>
    <recommendedName>
        <fullName evidence="4">N-acetyltransferase domain-containing protein</fullName>
    </recommendedName>
</protein>
<evidence type="ECO:0000313" key="5">
    <source>
        <dbReference type="EMBL" id="PIT90191.1"/>
    </source>
</evidence>
<dbReference type="Pfam" id="PF13302">
    <property type="entry name" value="Acetyltransf_3"/>
    <property type="match status" value="1"/>
</dbReference>
<dbReference type="Proteomes" id="UP000230543">
    <property type="component" value="Unassembled WGS sequence"/>
</dbReference>
<evidence type="ECO:0000256" key="3">
    <source>
        <dbReference type="ARBA" id="ARBA00038502"/>
    </source>
</evidence>
<proteinExistence type="inferred from homology"/>
<comment type="similarity">
    <text evidence="3">Belongs to the acetyltransferase family. RimJ subfamily.</text>
</comment>
<evidence type="ECO:0000256" key="2">
    <source>
        <dbReference type="ARBA" id="ARBA00023315"/>
    </source>
</evidence>
<comment type="caution">
    <text evidence="5">The sequence shown here is derived from an EMBL/GenBank/DDBJ whole genome shotgun (WGS) entry which is preliminary data.</text>
</comment>
<dbReference type="PANTHER" id="PTHR43792:SF8">
    <property type="entry name" value="[RIBOSOMAL PROTEIN US5]-ALANINE N-ACETYLTRANSFERASE"/>
    <property type="match status" value="1"/>
</dbReference>
<keyword evidence="1" id="KW-0808">Transferase</keyword>
<dbReference type="PROSITE" id="PS51186">
    <property type="entry name" value="GNAT"/>
    <property type="match status" value="1"/>
</dbReference>
<name>A0A2M6WBN7_9BACT</name>
<dbReference type="InterPro" id="IPR000182">
    <property type="entry name" value="GNAT_dom"/>
</dbReference>
<sequence length="151" mass="17222">MIKNTNGSNFSYLRNWLNTDLDFLAESFRDPLIAQSFTDLPSHCGQEEVSRFVSNTLRLIEKESAFHLAIVNGKEIPIGGVSVHNIIKGHKAEIGFWLDKDCRRNGIGQSAVRLLLNHYKSLFHLQKFVAYTLTDNFRAIALLEIIGFKRE</sequence>
<dbReference type="EMBL" id="PFBO01000125">
    <property type="protein sequence ID" value="PIT90191.1"/>
    <property type="molecule type" value="Genomic_DNA"/>
</dbReference>
<dbReference type="AlphaFoldDB" id="A0A2M6WBN7"/>
<dbReference type="SUPFAM" id="SSF55729">
    <property type="entry name" value="Acyl-CoA N-acyltransferases (Nat)"/>
    <property type="match status" value="1"/>
</dbReference>
<accession>A0A2M6WBN7</accession>
<evidence type="ECO:0000256" key="1">
    <source>
        <dbReference type="ARBA" id="ARBA00022679"/>
    </source>
</evidence>
<dbReference type="InterPro" id="IPR051531">
    <property type="entry name" value="N-acetyltransferase"/>
</dbReference>
<dbReference type="InterPro" id="IPR016181">
    <property type="entry name" value="Acyl_CoA_acyltransferase"/>
</dbReference>